<reference evidence="4 5" key="1">
    <citation type="submission" date="2016-10" db="EMBL/GenBank/DDBJ databases">
        <authorList>
            <person name="de Groot N.N."/>
        </authorList>
    </citation>
    <scope>NUCLEOTIDE SEQUENCE [LARGE SCALE GENOMIC DNA]</scope>
    <source>
        <strain evidence="4 5">DSM 23421</strain>
    </source>
</reference>
<sequence length="224" mass="24715">MRTSLLFLVLLLSLNSFNAISATSIETNSGHLANTSGNLYAIDVFEKPQEHAEGHSSDPIDKEEVGLDEFDNLHPLVVHFPIVLLLFAALLQCIQVFVLKRNLDWVILFLIGTGFIGAYVAGTYVHPHTHGLTDIAQKVLDNHDKYADWTIWSSALAAVLKVISIFWIKLKRGFEIAVFLVMAFSALSVAQAGHYGAQLVYIQGVGPQSEFLETEEAEEGSHSH</sequence>
<dbReference type="EMBL" id="FNAO01000002">
    <property type="protein sequence ID" value="SDD90191.1"/>
    <property type="molecule type" value="Genomic_DNA"/>
</dbReference>
<evidence type="ECO:0000313" key="4">
    <source>
        <dbReference type="EMBL" id="SDD90191.1"/>
    </source>
</evidence>
<keyword evidence="1" id="KW-0472">Membrane</keyword>
<dbReference type="RefSeq" id="WP_091866101.1">
    <property type="nucleotide sequence ID" value="NZ_FNAO01000002.1"/>
</dbReference>
<feature type="transmembrane region" description="Helical" evidence="1">
    <location>
        <begin position="76"/>
        <end position="98"/>
    </location>
</feature>
<name>A0A1G6YIU0_9FLAO</name>
<accession>A0A1G6YIU0</accession>
<proteinExistence type="predicted"/>
<evidence type="ECO:0000256" key="1">
    <source>
        <dbReference type="SAM" id="Phobius"/>
    </source>
</evidence>
<dbReference type="OrthoDB" id="9792840at2"/>
<dbReference type="AlphaFoldDB" id="A0A1G6YIU0"/>
<keyword evidence="2" id="KW-0732">Signal</keyword>
<feature type="domain" description="DUF2231" evidence="3">
    <location>
        <begin position="72"/>
        <end position="206"/>
    </location>
</feature>
<feature type="transmembrane region" description="Helical" evidence="1">
    <location>
        <begin position="105"/>
        <end position="126"/>
    </location>
</feature>
<organism evidence="4 5">
    <name type="scientific">Pricia antarctica</name>
    <dbReference type="NCBI Taxonomy" id="641691"/>
    <lineage>
        <taxon>Bacteria</taxon>
        <taxon>Pseudomonadati</taxon>
        <taxon>Bacteroidota</taxon>
        <taxon>Flavobacteriia</taxon>
        <taxon>Flavobacteriales</taxon>
        <taxon>Flavobacteriaceae</taxon>
        <taxon>Pricia</taxon>
    </lineage>
</organism>
<keyword evidence="1" id="KW-0812">Transmembrane</keyword>
<evidence type="ECO:0000313" key="5">
    <source>
        <dbReference type="Proteomes" id="UP000199109"/>
    </source>
</evidence>
<keyword evidence="1" id="KW-1133">Transmembrane helix</keyword>
<feature type="transmembrane region" description="Helical" evidence="1">
    <location>
        <begin position="146"/>
        <end position="167"/>
    </location>
</feature>
<feature type="transmembrane region" description="Helical" evidence="1">
    <location>
        <begin position="174"/>
        <end position="193"/>
    </location>
</feature>
<dbReference type="InterPro" id="IPR019251">
    <property type="entry name" value="DUF2231_TM"/>
</dbReference>
<dbReference type="STRING" id="641691.SAMN05421636_102272"/>
<dbReference type="Pfam" id="PF09990">
    <property type="entry name" value="DUF2231"/>
    <property type="match status" value="1"/>
</dbReference>
<dbReference type="Proteomes" id="UP000199109">
    <property type="component" value="Unassembled WGS sequence"/>
</dbReference>
<evidence type="ECO:0000256" key="2">
    <source>
        <dbReference type="SAM" id="SignalP"/>
    </source>
</evidence>
<evidence type="ECO:0000259" key="3">
    <source>
        <dbReference type="Pfam" id="PF09990"/>
    </source>
</evidence>
<gene>
    <name evidence="4" type="ORF">SAMN05421636_102272</name>
</gene>
<protein>
    <submittedName>
        <fullName evidence="4">Uncharacterized membrane protein</fullName>
    </submittedName>
</protein>
<keyword evidence="5" id="KW-1185">Reference proteome</keyword>
<feature type="chain" id="PRO_5011712392" evidence="2">
    <location>
        <begin position="22"/>
        <end position="224"/>
    </location>
</feature>
<feature type="signal peptide" evidence="2">
    <location>
        <begin position="1"/>
        <end position="21"/>
    </location>
</feature>